<gene>
    <name evidence="6" type="ORF">DIZ80_12065</name>
</gene>
<evidence type="ECO:0000313" key="7">
    <source>
        <dbReference type="Proteomes" id="UP000254266"/>
    </source>
</evidence>
<proteinExistence type="predicted"/>
<evidence type="ECO:0000256" key="2">
    <source>
        <dbReference type="ARBA" id="ARBA00022692"/>
    </source>
</evidence>
<dbReference type="InterPro" id="IPR023352">
    <property type="entry name" value="MAPEG-like_dom_sf"/>
</dbReference>
<evidence type="ECO:0000313" key="6">
    <source>
        <dbReference type="EMBL" id="RDH82991.1"/>
    </source>
</evidence>
<comment type="subcellular location">
    <subcellularLocation>
        <location evidence="1">Membrane</location>
    </subcellularLocation>
</comment>
<accession>A0A370DDM7</accession>
<reference evidence="6 7" key="1">
    <citation type="journal article" date="2018" name="ISME J.">
        <title>Endosymbiont genomes yield clues of tubeworm success.</title>
        <authorList>
            <person name="Li Y."/>
            <person name="Liles M.R."/>
            <person name="Halanych K.M."/>
        </authorList>
    </citation>
    <scope>NUCLEOTIDE SEQUENCE [LARGE SCALE GENOMIC DNA]</scope>
    <source>
        <strain evidence="6">A1464</strain>
    </source>
</reference>
<evidence type="ECO:0000256" key="1">
    <source>
        <dbReference type="ARBA" id="ARBA00004370"/>
    </source>
</evidence>
<evidence type="ECO:0000256" key="5">
    <source>
        <dbReference type="SAM" id="Phobius"/>
    </source>
</evidence>
<comment type="caution">
    <text evidence="6">The sequence shown here is derived from an EMBL/GenBank/DDBJ whole genome shotgun (WGS) entry which is preliminary data.</text>
</comment>
<dbReference type="AlphaFoldDB" id="A0A370DDM7"/>
<dbReference type="GO" id="GO:0016020">
    <property type="term" value="C:membrane"/>
    <property type="evidence" value="ECO:0007669"/>
    <property type="project" value="UniProtKB-SubCell"/>
</dbReference>
<dbReference type="InterPro" id="IPR001129">
    <property type="entry name" value="Membr-assoc_MAPEG"/>
</dbReference>
<dbReference type="Proteomes" id="UP000254266">
    <property type="component" value="Unassembled WGS sequence"/>
</dbReference>
<keyword evidence="2 5" id="KW-0812">Transmembrane</keyword>
<keyword evidence="7" id="KW-1185">Reference proteome</keyword>
<evidence type="ECO:0000256" key="3">
    <source>
        <dbReference type="ARBA" id="ARBA00022989"/>
    </source>
</evidence>
<dbReference type="EMBL" id="QFXC01000011">
    <property type="protein sequence ID" value="RDH82991.1"/>
    <property type="molecule type" value="Genomic_DNA"/>
</dbReference>
<protein>
    <submittedName>
        <fullName evidence="6">MAPEG family protein</fullName>
    </submittedName>
</protein>
<organism evidence="6 7">
    <name type="scientific">endosymbiont of Galathealinum brachiosum</name>
    <dbReference type="NCBI Taxonomy" id="2200906"/>
    <lineage>
        <taxon>Bacteria</taxon>
        <taxon>Pseudomonadati</taxon>
        <taxon>Pseudomonadota</taxon>
        <taxon>Gammaproteobacteria</taxon>
        <taxon>sulfur-oxidizing symbionts</taxon>
    </lineage>
</organism>
<feature type="transmembrane region" description="Helical" evidence="5">
    <location>
        <begin position="7"/>
        <end position="26"/>
    </location>
</feature>
<dbReference type="PANTHER" id="PTHR35371">
    <property type="entry name" value="INNER MEMBRANE PROTEIN"/>
    <property type="match status" value="1"/>
</dbReference>
<keyword evidence="3 5" id="KW-1133">Transmembrane helix</keyword>
<dbReference type="Gene3D" id="1.20.120.550">
    <property type="entry name" value="Membrane associated eicosanoid/glutathione metabolism-like domain"/>
    <property type="match status" value="1"/>
</dbReference>
<sequence length="134" mass="15429">MNLSSELIWLCFITLFTSIMWIPYIINRMYEMGAWPALYNPQPDIRPKAQWAMRMMRAHENAIENLVIFAPLVILIEITGSHSTITEFAVVLYFYARLVHFCAFTFAIPLIRVPAFLTGFSVQVILGLSLLKLT</sequence>
<name>A0A370DDM7_9GAMM</name>
<evidence type="ECO:0000256" key="4">
    <source>
        <dbReference type="ARBA" id="ARBA00023136"/>
    </source>
</evidence>
<dbReference type="PANTHER" id="PTHR35371:SF1">
    <property type="entry name" value="BLR7753 PROTEIN"/>
    <property type="match status" value="1"/>
</dbReference>
<keyword evidence="4 5" id="KW-0472">Membrane</keyword>
<dbReference type="SUPFAM" id="SSF161084">
    <property type="entry name" value="MAPEG domain-like"/>
    <property type="match status" value="1"/>
</dbReference>
<feature type="transmembrane region" description="Helical" evidence="5">
    <location>
        <begin position="114"/>
        <end position="131"/>
    </location>
</feature>
<dbReference type="Pfam" id="PF01124">
    <property type="entry name" value="MAPEG"/>
    <property type="match status" value="1"/>
</dbReference>